<dbReference type="Proteomes" id="UP001642360">
    <property type="component" value="Unassembled WGS sequence"/>
</dbReference>
<dbReference type="EMBL" id="CAUOFW020001726">
    <property type="protein sequence ID" value="CAK9148274.1"/>
    <property type="molecule type" value="Genomic_DNA"/>
</dbReference>
<name>A0ABC8RTI0_9AQUA</name>
<organism evidence="1 2">
    <name type="scientific">Ilex paraguariensis</name>
    <name type="common">yerba mate</name>
    <dbReference type="NCBI Taxonomy" id="185542"/>
    <lineage>
        <taxon>Eukaryota</taxon>
        <taxon>Viridiplantae</taxon>
        <taxon>Streptophyta</taxon>
        <taxon>Embryophyta</taxon>
        <taxon>Tracheophyta</taxon>
        <taxon>Spermatophyta</taxon>
        <taxon>Magnoliopsida</taxon>
        <taxon>eudicotyledons</taxon>
        <taxon>Gunneridae</taxon>
        <taxon>Pentapetalae</taxon>
        <taxon>asterids</taxon>
        <taxon>campanulids</taxon>
        <taxon>Aquifoliales</taxon>
        <taxon>Aquifoliaceae</taxon>
        <taxon>Ilex</taxon>
    </lineage>
</organism>
<evidence type="ECO:0000313" key="2">
    <source>
        <dbReference type="Proteomes" id="UP001642360"/>
    </source>
</evidence>
<evidence type="ECO:0000313" key="1">
    <source>
        <dbReference type="EMBL" id="CAK9148274.1"/>
    </source>
</evidence>
<comment type="caution">
    <text evidence="1">The sequence shown here is derived from an EMBL/GenBank/DDBJ whole genome shotgun (WGS) entry which is preliminary data.</text>
</comment>
<protein>
    <submittedName>
        <fullName evidence="1">Uncharacterized protein</fullName>
    </submittedName>
</protein>
<gene>
    <name evidence="1" type="ORF">ILEXP_LOCUS16206</name>
</gene>
<accession>A0ABC8RTI0</accession>
<dbReference type="AlphaFoldDB" id="A0ABC8RTI0"/>
<reference evidence="1 2" key="1">
    <citation type="submission" date="2024-02" db="EMBL/GenBank/DDBJ databases">
        <authorList>
            <person name="Vignale AGUSTIN F."/>
            <person name="Sosa J E."/>
            <person name="Modenutti C."/>
        </authorList>
    </citation>
    <scope>NUCLEOTIDE SEQUENCE [LARGE SCALE GENOMIC DNA]</scope>
</reference>
<sequence length="104" mass="12583">MMIFKKWFNKFIEQNLRMKEGFNKVGEIPREEKSKTSNAKARLATYCVEGDVQLWCELPKINKEMPTCDLFKKELQEHELLMWELFKELLQFGPIQFILYEVKF</sequence>
<keyword evidence="2" id="KW-1185">Reference proteome</keyword>
<proteinExistence type="predicted"/>